<gene>
    <name evidence="1" type="ORF">RNC47_16845</name>
</gene>
<dbReference type="Proteomes" id="UP001183420">
    <property type="component" value="Unassembled WGS sequence"/>
</dbReference>
<keyword evidence="2" id="KW-1185">Reference proteome</keyword>
<protein>
    <submittedName>
        <fullName evidence="1">Uncharacterized protein</fullName>
    </submittedName>
</protein>
<organism evidence="1 2">
    <name type="scientific">Streptomyces millisiae</name>
    <dbReference type="NCBI Taxonomy" id="3075542"/>
    <lineage>
        <taxon>Bacteria</taxon>
        <taxon>Bacillati</taxon>
        <taxon>Actinomycetota</taxon>
        <taxon>Actinomycetes</taxon>
        <taxon>Kitasatosporales</taxon>
        <taxon>Streptomycetaceae</taxon>
        <taxon>Streptomyces</taxon>
    </lineage>
</organism>
<evidence type="ECO:0000313" key="2">
    <source>
        <dbReference type="Proteomes" id="UP001183420"/>
    </source>
</evidence>
<dbReference type="EMBL" id="JAVREM010000019">
    <property type="protein sequence ID" value="MDT0320005.1"/>
    <property type="molecule type" value="Genomic_DNA"/>
</dbReference>
<dbReference type="RefSeq" id="WP_311599632.1">
    <property type="nucleotide sequence ID" value="NZ_JAVREM010000019.1"/>
</dbReference>
<proteinExistence type="predicted"/>
<comment type="caution">
    <text evidence="1">The sequence shown here is derived from an EMBL/GenBank/DDBJ whole genome shotgun (WGS) entry which is preliminary data.</text>
</comment>
<reference evidence="2" key="1">
    <citation type="submission" date="2023-07" db="EMBL/GenBank/DDBJ databases">
        <title>30 novel species of actinomycetes from the DSMZ collection.</title>
        <authorList>
            <person name="Nouioui I."/>
        </authorList>
    </citation>
    <scope>NUCLEOTIDE SEQUENCE [LARGE SCALE GENOMIC DNA]</scope>
    <source>
        <strain evidence="2">DSM 44918</strain>
    </source>
</reference>
<sequence>MSDITIDCTIDGQAYSTEQLDRLRYVRDLHVLHQMRRLGATIEHHHRPLSDDEIDHLSPEDAHAVNVATRLAHGAEGLRKLFAEQLRASDRMWKDMTAASAGLPRQRACAELVVTGVTWEDFHTHVSDFGELQKLVVPANPDHFFFEQEEPGVARAMETFGMYGTPTEVLVAADPTLPAPFDLDEGYRLLLAGHTRLSSDGSRVDIIAYHQFKPMPGGLVVKLCALFPAKAPKELVHGHKLHLAVEFAKTLELIATAR</sequence>
<name>A0ABU2LQZ4_9ACTN</name>
<accession>A0ABU2LQZ4</accession>
<evidence type="ECO:0000313" key="1">
    <source>
        <dbReference type="EMBL" id="MDT0320005.1"/>
    </source>
</evidence>